<name>A0AAD7NG34_9AGAR</name>
<evidence type="ECO:0000256" key="1">
    <source>
        <dbReference type="ARBA" id="ARBA00023002"/>
    </source>
</evidence>
<dbReference type="AlphaFoldDB" id="A0AAD7NG34"/>
<reference evidence="2" key="1">
    <citation type="submission" date="2023-03" db="EMBL/GenBank/DDBJ databases">
        <title>Massive genome expansion in bonnet fungi (Mycena s.s.) driven by repeated elements and novel gene families across ecological guilds.</title>
        <authorList>
            <consortium name="Lawrence Berkeley National Laboratory"/>
            <person name="Harder C.B."/>
            <person name="Miyauchi S."/>
            <person name="Viragh M."/>
            <person name="Kuo A."/>
            <person name="Thoen E."/>
            <person name="Andreopoulos B."/>
            <person name="Lu D."/>
            <person name="Skrede I."/>
            <person name="Drula E."/>
            <person name="Henrissat B."/>
            <person name="Morin E."/>
            <person name="Kohler A."/>
            <person name="Barry K."/>
            <person name="LaButti K."/>
            <person name="Morin E."/>
            <person name="Salamov A."/>
            <person name="Lipzen A."/>
            <person name="Mereny Z."/>
            <person name="Hegedus B."/>
            <person name="Baldrian P."/>
            <person name="Stursova M."/>
            <person name="Weitz H."/>
            <person name="Taylor A."/>
            <person name="Grigoriev I.V."/>
            <person name="Nagy L.G."/>
            <person name="Martin F."/>
            <person name="Kauserud H."/>
        </authorList>
    </citation>
    <scope>NUCLEOTIDE SEQUENCE</scope>
    <source>
        <strain evidence="2">CBHHK188m</strain>
    </source>
</reference>
<evidence type="ECO:0000313" key="2">
    <source>
        <dbReference type="EMBL" id="KAJ7758790.1"/>
    </source>
</evidence>
<dbReference type="SUPFAM" id="SSF51735">
    <property type="entry name" value="NAD(P)-binding Rossmann-fold domains"/>
    <property type="match status" value="1"/>
</dbReference>
<organism evidence="2 3">
    <name type="scientific">Mycena maculata</name>
    <dbReference type="NCBI Taxonomy" id="230809"/>
    <lineage>
        <taxon>Eukaryota</taxon>
        <taxon>Fungi</taxon>
        <taxon>Dikarya</taxon>
        <taxon>Basidiomycota</taxon>
        <taxon>Agaricomycotina</taxon>
        <taxon>Agaricomycetes</taxon>
        <taxon>Agaricomycetidae</taxon>
        <taxon>Agaricales</taxon>
        <taxon>Marasmiineae</taxon>
        <taxon>Mycenaceae</taxon>
        <taxon>Mycena</taxon>
    </lineage>
</organism>
<comment type="caution">
    <text evidence="2">The sequence shown here is derived from an EMBL/GenBank/DDBJ whole genome shotgun (WGS) entry which is preliminary data.</text>
</comment>
<protein>
    <submittedName>
        <fullName evidence="2">NAD-P-binding protein</fullName>
    </submittedName>
</protein>
<dbReference type="GO" id="GO:0016491">
    <property type="term" value="F:oxidoreductase activity"/>
    <property type="evidence" value="ECO:0007669"/>
    <property type="project" value="UniProtKB-KW"/>
</dbReference>
<sequence length="319" mass="34546">MPTRKISEEDLVDLHGKVALVTGGNTGIGYATIQMLARKGAKVYMGARDQGRAEAAIKQLESEDINDGSVHWLKLNLSDPRAARAAAKELLEKEKRLDILVNNAAMGPTGALKFDKNGLLDIMVINHFSPFVLTDTLLPLLKETARKSGTDVRIVNLASPAHSWAKPTTLSTKEEINKDYGESTGSKLSAYGHSKLANILHIKELQKRLNAASVPITCVAVDPGSVATQGVDTFLTSVPYFSWVLKNVLHPLVSVPWRQGAMSVAFAAAGKEVAGKRARYQGAYVVPIAAVGTPSSFAQDERLQKELYDTTESIMAEFF</sequence>
<dbReference type="Gene3D" id="3.40.50.720">
    <property type="entry name" value="NAD(P)-binding Rossmann-like Domain"/>
    <property type="match status" value="1"/>
</dbReference>
<dbReference type="PRINTS" id="PR00081">
    <property type="entry name" value="GDHRDH"/>
</dbReference>
<keyword evidence="3" id="KW-1185">Reference proteome</keyword>
<dbReference type="PANTHER" id="PTHR43157:SF31">
    <property type="entry name" value="PHOSPHATIDYLINOSITOL-GLYCAN BIOSYNTHESIS CLASS F PROTEIN"/>
    <property type="match status" value="1"/>
</dbReference>
<dbReference type="EMBL" id="JARJLG010000054">
    <property type="protein sequence ID" value="KAJ7758790.1"/>
    <property type="molecule type" value="Genomic_DNA"/>
</dbReference>
<keyword evidence="1" id="KW-0560">Oxidoreductase</keyword>
<evidence type="ECO:0000313" key="3">
    <source>
        <dbReference type="Proteomes" id="UP001215280"/>
    </source>
</evidence>
<proteinExistence type="predicted"/>
<dbReference type="Proteomes" id="UP001215280">
    <property type="component" value="Unassembled WGS sequence"/>
</dbReference>
<dbReference type="InterPro" id="IPR036291">
    <property type="entry name" value="NAD(P)-bd_dom_sf"/>
</dbReference>
<dbReference type="PANTHER" id="PTHR43157">
    <property type="entry name" value="PHOSPHATIDYLINOSITOL-GLYCAN BIOSYNTHESIS CLASS F PROTEIN-RELATED"/>
    <property type="match status" value="1"/>
</dbReference>
<dbReference type="Pfam" id="PF00106">
    <property type="entry name" value="adh_short"/>
    <property type="match status" value="1"/>
</dbReference>
<dbReference type="InterPro" id="IPR002347">
    <property type="entry name" value="SDR_fam"/>
</dbReference>
<gene>
    <name evidence="2" type="ORF">DFH07DRAFT_940210</name>
</gene>
<accession>A0AAD7NG34</accession>